<proteinExistence type="inferred from homology"/>
<feature type="domain" description="GH3 middle" evidence="3">
    <location>
        <begin position="13"/>
        <end position="33"/>
    </location>
</feature>
<organism evidence="5 6">
    <name type="scientific">Camellia sinensis</name>
    <name type="common">Tea plant</name>
    <name type="synonym">Thea sinensis</name>
    <dbReference type="NCBI Taxonomy" id="4442"/>
    <lineage>
        <taxon>Eukaryota</taxon>
        <taxon>Viridiplantae</taxon>
        <taxon>Streptophyta</taxon>
        <taxon>Embryophyta</taxon>
        <taxon>Tracheophyta</taxon>
        <taxon>Spermatophyta</taxon>
        <taxon>Magnoliopsida</taxon>
        <taxon>eudicotyledons</taxon>
        <taxon>Gunneridae</taxon>
        <taxon>Pentapetalae</taxon>
        <taxon>asterids</taxon>
        <taxon>Ericales</taxon>
        <taxon>Theaceae</taxon>
        <taxon>Camellia</taxon>
    </lineage>
</organism>
<evidence type="ECO:0000313" key="5">
    <source>
        <dbReference type="EMBL" id="KAF5945131.1"/>
    </source>
</evidence>
<sequence>MVNSQVCIGIGFGDVVKVVGFHNSTPELQFICRSNLLLTINIDKNTEKDLQLSVEAAGKLFSNEKLEVVDFTSHVDLSTDPGHYVIFWEVSGEAGDDLLRECCNCLDRSFVDAGYVGSRKVKTIGALELRVLKRGTFQKILEHYVGLGAAVSQFKTPRCVGPANSTVLQILCNNVVKSYFSTAFS</sequence>
<evidence type="ECO:0000313" key="6">
    <source>
        <dbReference type="Proteomes" id="UP000593564"/>
    </source>
</evidence>
<dbReference type="GO" id="GO:0005737">
    <property type="term" value="C:cytoplasm"/>
    <property type="evidence" value="ECO:0007669"/>
    <property type="project" value="TreeGrafter"/>
</dbReference>
<dbReference type="PANTHER" id="PTHR31901">
    <property type="entry name" value="GH3 DOMAIN-CONTAINING PROTEIN"/>
    <property type="match status" value="1"/>
</dbReference>
<evidence type="ECO:0000256" key="2">
    <source>
        <dbReference type="ARBA" id="ARBA00022598"/>
    </source>
</evidence>
<dbReference type="AlphaFoldDB" id="A0A7J7GYS6"/>
<feature type="domain" description="GH3 C-terminal" evidence="4">
    <location>
        <begin position="48"/>
        <end position="160"/>
    </location>
</feature>
<name>A0A7J7GYS6_CAMSI</name>
<evidence type="ECO:0000259" key="3">
    <source>
        <dbReference type="Pfam" id="PF23571"/>
    </source>
</evidence>
<keyword evidence="6" id="KW-1185">Reference proteome</keyword>
<dbReference type="GO" id="GO:0016881">
    <property type="term" value="F:acid-amino acid ligase activity"/>
    <property type="evidence" value="ECO:0007669"/>
    <property type="project" value="TreeGrafter"/>
</dbReference>
<dbReference type="PANTHER" id="PTHR31901:SF5">
    <property type="entry name" value="JASMONOYL--L-AMINO ACID SYNTHETASE JAR1"/>
    <property type="match status" value="1"/>
</dbReference>
<dbReference type="InterPro" id="IPR055377">
    <property type="entry name" value="GH3_M"/>
</dbReference>
<accession>A0A7J7GYS6</accession>
<reference evidence="5 6" key="2">
    <citation type="submission" date="2020-07" db="EMBL/GenBank/DDBJ databases">
        <title>Genome assembly of wild tea tree DASZ reveals pedigree and selection history of tea varieties.</title>
        <authorList>
            <person name="Zhang W."/>
        </authorList>
    </citation>
    <scope>NUCLEOTIDE SEQUENCE [LARGE SCALE GENOMIC DNA]</scope>
    <source>
        <strain evidence="6">cv. G240</strain>
        <tissue evidence="5">Leaf</tissue>
    </source>
</reference>
<dbReference type="InterPro" id="IPR055378">
    <property type="entry name" value="GH3_C"/>
</dbReference>
<dbReference type="Pfam" id="PF23572">
    <property type="entry name" value="GH3_C"/>
    <property type="match status" value="1"/>
</dbReference>
<keyword evidence="2" id="KW-0436">Ligase</keyword>
<comment type="similarity">
    <text evidence="1">Belongs to the IAA-amido conjugating enzyme family.</text>
</comment>
<gene>
    <name evidence="5" type="ORF">HYC85_015359</name>
</gene>
<comment type="caution">
    <text evidence="5">The sequence shown here is derived from an EMBL/GenBank/DDBJ whole genome shotgun (WGS) entry which is preliminary data.</text>
</comment>
<dbReference type="EMBL" id="JACBKZ010000007">
    <property type="protein sequence ID" value="KAF5945131.1"/>
    <property type="molecule type" value="Genomic_DNA"/>
</dbReference>
<dbReference type="Proteomes" id="UP000593564">
    <property type="component" value="Unassembled WGS sequence"/>
</dbReference>
<evidence type="ECO:0000259" key="4">
    <source>
        <dbReference type="Pfam" id="PF23572"/>
    </source>
</evidence>
<reference evidence="6" key="1">
    <citation type="journal article" date="2020" name="Nat. Commun.">
        <title>Genome assembly of wild tea tree DASZ reveals pedigree and selection history of tea varieties.</title>
        <authorList>
            <person name="Zhang W."/>
            <person name="Zhang Y."/>
            <person name="Qiu H."/>
            <person name="Guo Y."/>
            <person name="Wan H."/>
            <person name="Zhang X."/>
            <person name="Scossa F."/>
            <person name="Alseekh S."/>
            <person name="Zhang Q."/>
            <person name="Wang P."/>
            <person name="Xu L."/>
            <person name="Schmidt M.H."/>
            <person name="Jia X."/>
            <person name="Li D."/>
            <person name="Zhu A."/>
            <person name="Guo F."/>
            <person name="Chen W."/>
            <person name="Ni D."/>
            <person name="Usadel B."/>
            <person name="Fernie A.R."/>
            <person name="Wen W."/>
        </authorList>
    </citation>
    <scope>NUCLEOTIDE SEQUENCE [LARGE SCALE GENOMIC DNA]</scope>
    <source>
        <strain evidence="6">cv. G240</strain>
    </source>
</reference>
<dbReference type="Pfam" id="PF23571">
    <property type="entry name" value="GH3_M"/>
    <property type="match status" value="1"/>
</dbReference>
<protein>
    <submittedName>
        <fullName evidence="5">Uncharacterized protein</fullName>
    </submittedName>
</protein>
<evidence type="ECO:0000256" key="1">
    <source>
        <dbReference type="ARBA" id="ARBA00008068"/>
    </source>
</evidence>
<dbReference type="InterPro" id="IPR004993">
    <property type="entry name" value="GH3"/>
</dbReference>